<dbReference type="AlphaFoldDB" id="A0A0R3PZX3"/>
<accession>A0A0R3PZX3</accession>
<dbReference type="WBParaSite" id="ACOC_0001216701-mRNA-1">
    <property type="protein sequence ID" value="ACOC_0001216701-mRNA-1"/>
    <property type="gene ID" value="ACOC_0001216701"/>
</dbReference>
<evidence type="ECO:0000313" key="3">
    <source>
        <dbReference type="WBParaSite" id="ACOC_0001216701-mRNA-1"/>
    </source>
</evidence>
<evidence type="ECO:0000313" key="2">
    <source>
        <dbReference type="Proteomes" id="UP000267027"/>
    </source>
</evidence>
<sequence>MPQNSGENGIELHSMTLVTNAKESSSIDWTQTQKKFEDWVDDGYEELNRMQEALEPQQCGNDDARSL</sequence>
<dbReference type="Proteomes" id="UP000267027">
    <property type="component" value="Unassembled WGS sequence"/>
</dbReference>
<dbReference type="EMBL" id="UYYA01004918">
    <property type="protein sequence ID" value="VDM63753.1"/>
    <property type="molecule type" value="Genomic_DNA"/>
</dbReference>
<gene>
    <name evidence="1" type="ORF">ACOC_LOCUS12168</name>
</gene>
<proteinExistence type="predicted"/>
<evidence type="ECO:0000313" key="1">
    <source>
        <dbReference type="EMBL" id="VDM63753.1"/>
    </source>
</evidence>
<protein>
    <submittedName>
        <fullName evidence="1 3">Uncharacterized protein</fullName>
    </submittedName>
</protein>
<keyword evidence="2" id="KW-1185">Reference proteome</keyword>
<reference evidence="1 2" key="2">
    <citation type="submission" date="2018-11" db="EMBL/GenBank/DDBJ databases">
        <authorList>
            <consortium name="Pathogen Informatics"/>
        </authorList>
    </citation>
    <scope>NUCLEOTIDE SEQUENCE [LARGE SCALE GENOMIC DNA]</scope>
    <source>
        <strain evidence="1 2">Costa Rica</strain>
    </source>
</reference>
<organism evidence="3">
    <name type="scientific">Angiostrongylus costaricensis</name>
    <name type="common">Nematode worm</name>
    <dbReference type="NCBI Taxonomy" id="334426"/>
    <lineage>
        <taxon>Eukaryota</taxon>
        <taxon>Metazoa</taxon>
        <taxon>Ecdysozoa</taxon>
        <taxon>Nematoda</taxon>
        <taxon>Chromadorea</taxon>
        <taxon>Rhabditida</taxon>
        <taxon>Rhabditina</taxon>
        <taxon>Rhabditomorpha</taxon>
        <taxon>Strongyloidea</taxon>
        <taxon>Metastrongylidae</taxon>
        <taxon>Angiostrongylus</taxon>
    </lineage>
</organism>
<name>A0A0R3PZX3_ANGCS</name>
<reference evidence="3" key="1">
    <citation type="submission" date="2017-02" db="UniProtKB">
        <authorList>
            <consortium name="WormBaseParasite"/>
        </authorList>
    </citation>
    <scope>IDENTIFICATION</scope>
</reference>